<evidence type="ECO:0000313" key="4">
    <source>
        <dbReference type="Proteomes" id="UP000298493"/>
    </source>
</evidence>
<keyword evidence="1" id="KW-0175">Coiled coil</keyword>
<feature type="region of interest" description="Disordered" evidence="2">
    <location>
        <begin position="1"/>
        <end position="27"/>
    </location>
</feature>
<evidence type="ECO:0000313" key="3">
    <source>
        <dbReference type="EMBL" id="TID21644.1"/>
    </source>
</evidence>
<dbReference type="SUPFAM" id="SSF48452">
    <property type="entry name" value="TPR-like"/>
    <property type="match status" value="1"/>
</dbReference>
<feature type="compositionally biased region" description="Acidic residues" evidence="2">
    <location>
        <begin position="367"/>
        <end position="397"/>
    </location>
</feature>
<keyword evidence="4" id="KW-1185">Reference proteome</keyword>
<evidence type="ECO:0000256" key="1">
    <source>
        <dbReference type="SAM" id="Coils"/>
    </source>
</evidence>
<name>A0A4Z1P511_9PEZI</name>
<gene>
    <name evidence="3" type="ORF">E6O75_ATG05039</name>
</gene>
<dbReference type="STRING" id="86259.A0A4Z1P511"/>
<accession>A0A4Z1P511</accession>
<dbReference type="OrthoDB" id="1914839at2759"/>
<feature type="coiled-coil region" evidence="1">
    <location>
        <begin position="135"/>
        <end position="164"/>
    </location>
</feature>
<dbReference type="CDD" id="cd24142">
    <property type="entry name" value="ACL4-like"/>
    <property type="match status" value="1"/>
</dbReference>
<dbReference type="Proteomes" id="UP000298493">
    <property type="component" value="Unassembled WGS sequence"/>
</dbReference>
<proteinExistence type="predicted"/>
<reference evidence="3 4" key="1">
    <citation type="submission" date="2019-04" db="EMBL/GenBank/DDBJ databases">
        <title>High contiguity whole genome sequence and gene annotation resource for two Venturia nashicola isolates.</title>
        <authorList>
            <person name="Prokchorchik M."/>
            <person name="Won K."/>
            <person name="Lee Y."/>
            <person name="Choi E.D."/>
            <person name="Segonzac C."/>
            <person name="Sohn K.H."/>
        </authorList>
    </citation>
    <scope>NUCLEOTIDE SEQUENCE [LARGE SCALE GENOMIC DNA]</scope>
    <source>
        <strain evidence="3 4">PRI2</strain>
    </source>
</reference>
<comment type="caution">
    <text evidence="3">The sequence shown here is derived from an EMBL/GenBank/DDBJ whole genome shotgun (WGS) entry which is preliminary data.</text>
</comment>
<protein>
    <submittedName>
        <fullName evidence="3">TPR domain protein</fullName>
    </submittedName>
</protein>
<evidence type="ECO:0000256" key="2">
    <source>
        <dbReference type="SAM" id="MobiDB-lite"/>
    </source>
</evidence>
<dbReference type="Gene3D" id="1.25.40.10">
    <property type="entry name" value="Tetratricopeptide repeat domain"/>
    <property type="match status" value="1"/>
</dbReference>
<dbReference type="InterPro" id="IPR011990">
    <property type="entry name" value="TPR-like_helical_dom_sf"/>
</dbReference>
<dbReference type="AlphaFoldDB" id="A0A4Z1P511"/>
<organism evidence="3 4">
    <name type="scientific">Venturia nashicola</name>
    <dbReference type="NCBI Taxonomy" id="86259"/>
    <lineage>
        <taxon>Eukaryota</taxon>
        <taxon>Fungi</taxon>
        <taxon>Dikarya</taxon>
        <taxon>Ascomycota</taxon>
        <taxon>Pezizomycotina</taxon>
        <taxon>Dothideomycetes</taxon>
        <taxon>Pleosporomycetidae</taxon>
        <taxon>Venturiales</taxon>
        <taxon>Venturiaceae</taxon>
        <taxon>Venturia</taxon>
    </lineage>
</organism>
<feature type="compositionally biased region" description="Basic and acidic residues" evidence="2">
    <location>
        <begin position="1"/>
        <end position="11"/>
    </location>
</feature>
<sequence>MGKSRPPEKSKLNKKKKSVMNGSSKSPAQLLVDAVEQLQTSNPQGALKLATTALKSLRTKSDKTEQLPALSVLGEICIELGDISTAVAFFTQAAEIDADGEVPEERGGGPEKFFWLAQLSEEGGRDSVEWYQKGADVLRKQIAALAAEENNEEAEALLDEQRVKLASALCSVAEIWMTDLSWDDNEAETECNKAMEEALCVAPDRPETLQTVASVRISQSKLDEAREHLRNSLALWRDLDPEDTQVPDFPTRISLSRLLMEAEMEEEANEVLERLVAEDDESVEAWYLGGWCLYLIAQRQQKLASETMKDSDESGVSSESGEDVQEILRRSRKWLQRCLRLCKTLDYEDERLREHALELVKQLNEALGDEDVDNDSEDDYEGDGSEDEDEDAEMEGT</sequence>
<dbReference type="EMBL" id="SNSC02000009">
    <property type="protein sequence ID" value="TID21644.1"/>
    <property type="molecule type" value="Genomic_DNA"/>
</dbReference>
<feature type="region of interest" description="Disordered" evidence="2">
    <location>
        <begin position="363"/>
        <end position="397"/>
    </location>
</feature>